<proteinExistence type="predicted"/>
<reference evidence="2" key="1">
    <citation type="journal article" date="2021" name="IMA Fungus">
        <title>Genomic characterization of three marine fungi, including Emericellopsis atlantica sp. nov. with signatures of a generalist lifestyle and marine biomass degradation.</title>
        <authorList>
            <person name="Hagestad O.C."/>
            <person name="Hou L."/>
            <person name="Andersen J.H."/>
            <person name="Hansen E.H."/>
            <person name="Altermark B."/>
            <person name="Li C."/>
            <person name="Kuhnert E."/>
            <person name="Cox R.J."/>
            <person name="Crous P.W."/>
            <person name="Spatafora J.W."/>
            <person name="Lail K."/>
            <person name="Amirebrahimi M."/>
            <person name="Lipzen A."/>
            <person name="Pangilinan J."/>
            <person name="Andreopoulos W."/>
            <person name="Hayes R.D."/>
            <person name="Ng V."/>
            <person name="Grigoriev I.V."/>
            <person name="Jackson S.A."/>
            <person name="Sutton T.D.S."/>
            <person name="Dobson A.D.W."/>
            <person name="Rama T."/>
        </authorList>
    </citation>
    <scope>NUCLEOTIDE SEQUENCE</scope>
    <source>
        <strain evidence="2">TS7</strain>
    </source>
</reference>
<feature type="domain" description="A to I editase" evidence="1">
    <location>
        <begin position="53"/>
        <end position="360"/>
    </location>
</feature>
<name>A0A9P7ZUR0_9HYPO</name>
<feature type="non-terminal residue" evidence="2">
    <location>
        <position position="398"/>
    </location>
</feature>
<dbReference type="Proteomes" id="UP000887229">
    <property type="component" value="Unassembled WGS sequence"/>
</dbReference>
<organism evidence="2 3">
    <name type="scientific">Emericellopsis atlantica</name>
    <dbReference type="NCBI Taxonomy" id="2614577"/>
    <lineage>
        <taxon>Eukaryota</taxon>
        <taxon>Fungi</taxon>
        <taxon>Dikarya</taxon>
        <taxon>Ascomycota</taxon>
        <taxon>Pezizomycotina</taxon>
        <taxon>Sordariomycetes</taxon>
        <taxon>Hypocreomycetidae</taxon>
        <taxon>Hypocreales</taxon>
        <taxon>Bionectriaceae</taxon>
        <taxon>Emericellopsis</taxon>
    </lineage>
</organism>
<dbReference type="PANTHER" id="PTHR47803:SF1">
    <property type="entry name" value="TRNA-SPECIFIC ADENOSINE DEAMINASE 1"/>
    <property type="match status" value="1"/>
</dbReference>
<dbReference type="GO" id="GO:0003723">
    <property type="term" value="F:RNA binding"/>
    <property type="evidence" value="ECO:0007669"/>
    <property type="project" value="InterPro"/>
</dbReference>
<dbReference type="RefSeq" id="XP_046122622.1">
    <property type="nucleotide sequence ID" value="XM_046266407.1"/>
</dbReference>
<dbReference type="GO" id="GO:0002100">
    <property type="term" value="P:tRNA wobble adenosine to inosine editing"/>
    <property type="evidence" value="ECO:0007669"/>
    <property type="project" value="InterPro"/>
</dbReference>
<comment type="caution">
    <text evidence="2">The sequence shown here is derived from an EMBL/GenBank/DDBJ whole genome shotgun (WGS) entry which is preliminary data.</text>
</comment>
<evidence type="ECO:0000259" key="1">
    <source>
        <dbReference type="PROSITE" id="PS50141"/>
    </source>
</evidence>
<evidence type="ECO:0000313" key="3">
    <source>
        <dbReference type="Proteomes" id="UP000887229"/>
    </source>
</evidence>
<sequence length="398" mass="43349">MASKADLIANSVLAEFDKLPPKRKPSHRGNGHQEWVPLSGIVVEHGDHVRCVALATGMKCLPASKIPHANGIVLHDWHAEILAIRTFNRFLLEECASLIRGDDSHIVDFNTGAEQPFKIKDGIKFHMYCSEAPCGDASMELSMSSQTDATPWTDPGPGPIPLLPGRADFSQLGIVRRKPSRRDAPATLSKSCSDKLALKQCTSLISGLVSLLVSPRGAYIDTLTVPESQHTESGFRRAFSKDGRMKNLQNNIWSDDYAFRPFQIGTTSVEFAYSKRSVTHTAEKISPSPLATAWSASGIAENIVNGVIQGRKVGDPKGASRMCRQQMWLLAQSLADQCNNRPSLTAALHGATYTHVKADALLQSRGQVIAITQLVALKGWIKNSGDTGFQLGQAQRME</sequence>
<accession>A0A9P7ZUR0</accession>
<protein>
    <submittedName>
        <fullName evidence="2">Adenosine deaminase/editase</fullName>
    </submittedName>
</protein>
<dbReference type="Pfam" id="PF02137">
    <property type="entry name" value="A_deamin"/>
    <property type="match status" value="1"/>
</dbReference>
<dbReference type="EMBL" id="MU251243">
    <property type="protein sequence ID" value="KAG9258698.1"/>
    <property type="molecule type" value="Genomic_DNA"/>
</dbReference>
<dbReference type="OrthoDB" id="10268011at2759"/>
<dbReference type="GeneID" id="70297310"/>
<dbReference type="InterPro" id="IPR002466">
    <property type="entry name" value="A_deamin"/>
</dbReference>
<dbReference type="SMART" id="SM00552">
    <property type="entry name" value="ADEAMc"/>
    <property type="match status" value="1"/>
</dbReference>
<dbReference type="PROSITE" id="PS50141">
    <property type="entry name" value="A_DEAMIN_EDITASE"/>
    <property type="match status" value="1"/>
</dbReference>
<dbReference type="InterPro" id="IPR042935">
    <property type="entry name" value="Tad1"/>
</dbReference>
<dbReference type="GO" id="GO:0043829">
    <property type="term" value="F:tRNA-specific adenosine-37 deaminase activity"/>
    <property type="evidence" value="ECO:0007669"/>
    <property type="project" value="TreeGrafter"/>
</dbReference>
<evidence type="ECO:0000313" key="2">
    <source>
        <dbReference type="EMBL" id="KAG9258698.1"/>
    </source>
</evidence>
<gene>
    <name evidence="2" type="ORF">F5Z01DRAFT_701027</name>
</gene>
<dbReference type="PANTHER" id="PTHR47803">
    <property type="entry name" value="TRNA-SPECIFIC ADENOSINE DEAMINASE 1"/>
    <property type="match status" value="1"/>
</dbReference>
<dbReference type="AlphaFoldDB" id="A0A9P7ZUR0"/>
<keyword evidence="3" id="KW-1185">Reference proteome</keyword>